<protein>
    <recommendedName>
        <fullName evidence="5">Secreted protein</fullName>
    </recommendedName>
</protein>
<dbReference type="HOGENOM" id="CLU_2464817_0_0_4"/>
<feature type="signal peptide" evidence="2">
    <location>
        <begin position="1"/>
        <end position="20"/>
    </location>
</feature>
<keyword evidence="2" id="KW-0732">Signal</keyword>
<evidence type="ECO:0000313" key="4">
    <source>
        <dbReference type="Proteomes" id="UP000006697"/>
    </source>
</evidence>
<dbReference type="STRING" id="204773.HEAR2225"/>
<dbReference type="KEGG" id="har:HEAR2225"/>
<proteinExistence type="predicted"/>
<evidence type="ECO:0000256" key="1">
    <source>
        <dbReference type="SAM" id="MobiDB-lite"/>
    </source>
</evidence>
<gene>
    <name evidence="3" type="ordered locus">HEAR2225</name>
</gene>
<evidence type="ECO:0000313" key="3">
    <source>
        <dbReference type="EMBL" id="CAL62360.1"/>
    </source>
</evidence>
<evidence type="ECO:0000256" key="2">
    <source>
        <dbReference type="SAM" id="SignalP"/>
    </source>
</evidence>
<evidence type="ECO:0008006" key="5">
    <source>
        <dbReference type="Google" id="ProtNLM"/>
    </source>
</evidence>
<sequence length="88" mass="10086">MKKIFAIAALLTVLSPLSQAQNYPPPRDGMRQSEPWQPGPGMRNDRELYKDHAMPADHNKTKRHVRCRDGSRQKNAHACRHHGGLRNH</sequence>
<feature type="compositionally biased region" description="Basic and acidic residues" evidence="1">
    <location>
        <begin position="43"/>
        <end position="59"/>
    </location>
</feature>
<feature type="compositionally biased region" description="Basic residues" evidence="1">
    <location>
        <begin position="74"/>
        <end position="88"/>
    </location>
</feature>
<dbReference type="Proteomes" id="UP000006697">
    <property type="component" value="Chromosome"/>
</dbReference>
<keyword evidence="4" id="KW-1185">Reference proteome</keyword>
<name>A4G773_HERAR</name>
<feature type="region of interest" description="Disordered" evidence="1">
    <location>
        <begin position="18"/>
        <end position="88"/>
    </location>
</feature>
<feature type="chain" id="PRO_5002668062" description="Secreted protein" evidence="2">
    <location>
        <begin position="21"/>
        <end position="88"/>
    </location>
</feature>
<organism evidence="3 4">
    <name type="scientific">Herminiimonas arsenicoxydans</name>
    <dbReference type="NCBI Taxonomy" id="204773"/>
    <lineage>
        <taxon>Bacteria</taxon>
        <taxon>Pseudomonadati</taxon>
        <taxon>Pseudomonadota</taxon>
        <taxon>Betaproteobacteria</taxon>
        <taxon>Burkholderiales</taxon>
        <taxon>Oxalobacteraceae</taxon>
        <taxon>Herminiimonas</taxon>
    </lineage>
</organism>
<dbReference type="EMBL" id="CU207211">
    <property type="protein sequence ID" value="CAL62360.1"/>
    <property type="molecule type" value="Genomic_DNA"/>
</dbReference>
<reference evidence="3 4" key="1">
    <citation type="journal article" date="2007" name="PLoS Genet.">
        <title>A tale of two oxidation states: bacterial colonization of arsenic-rich environments.</title>
        <authorList>
            <person name="Muller D."/>
            <person name="Medigue C."/>
            <person name="Koechler S."/>
            <person name="Barbe V."/>
            <person name="Barakat M."/>
            <person name="Talla E."/>
            <person name="Bonnefoy V."/>
            <person name="Krin E."/>
            <person name="Arsene-Ploetze F."/>
            <person name="Carapito C."/>
            <person name="Chandler M."/>
            <person name="Cournoyer B."/>
            <person name="Cruveiller S."/>
            <person name="Dossat C."/>
            <person name="Duval S."/>
            <person name="Heymann M."/>
            <person name="Leize E."/>
            <person name="Lieutaud A."/>
            <person name="Lievremont D."/>
            <person name="Makita Y."/>
            <person name="Mangenot S."/>
            <person name="Nitschke W."/>
            <person name="Ortet P."/>
            <person name="Perdrial N."/>
            <person name="Schoepp B."/>
            <person name="Siguier N."/>
            <person name="Simeonova D.D."/>
            <person name="Rouy Z."/>
            <person name="Segurens B."/>
            <person name="Turlin E."/>
            <person name="Vallenet D."/>
            <person name="Van Dorsselaer A."/>
            <person name="Weiss S."/>
            <person name="Weissenbach J."/>
            <person name="Lett M.C."/>
            <person name="Danchin A."/>
            <person name="Bertin P.N."/>
        </authorList>
    </citation>
    <scope>NUCLEOTIDE SEQUENCE [LARGE SCALE GENOMIC DNA]</scope>
    <source>
        <strain evidence="4">ULPAs1</strain>
    </source>
</reference>
<dbReference type="AlphaFoldDB" id="A4G773"/>
<accession>A4G773</accession>